<accession>F4QMV7</accession>
<evidence type="ECO:0000313" key="1">
    <source>
        <dbReference type="EMBL" id="EGF91548.1"/>
    </source>
</evidence>
<organism evidence="1 2">
    <name type="scientific">Asticcacaulis biprosthecium C19</name>
    <dbReference type="NCBI Taxonomy" id="715226"/>
    <lineage>
        <taxon>Bacteria</taxon>
        <taxon>Pseudomonadati</taxon>
        <taxon>Pseudomonadota</taxon>
        <taxon>Alphaproteobacteria</taxon>
        <taxon>Caulobacterales</taxon>
        <taxon>Caulobacteraceae</taxon>
        <taxon>Asticcacaulis</taxon>
    </lineage>
</organism>
<protein>
    <submittedName>
        <fullName evidence="1">Uncharacterized protein</fullName>
    </submittedName>
</protein>
<dbReference type="EMBL" id="GL883078">
    <property type="protein sequence ID" value="EGF91548.1"/>
    <property type="molecule type" value="Genomic_DNA"/>
</dbReference>
<keyword evidence="2" id="KW-1185">Reference proteome</keyword>
<dbReference type="AlphaFoldDB" id="F4QMV7"/>
<dbReference type="HOGENOM" id="CLU_3058089_0_0_5"/>
<name>F4QMV7_9CAUL</name>
<dbReference type="STRING" id="715226.ABI_29660"/>
<reference evidence="2" key="1">
    <citation type="submission" date="2011-03" db="EMBL/GenBank/DDBJ databases">
        <title>Draft genome sequence of Brevundimonas diminuta.</title>
        <authorList>
            <person name="Brown P.J.B."/>
            <person name="Buechlein A."/>
            <person name="Hemmerich C."/>
            <person name="Brun Y.V."/>
        </authorList>
    </citation>
    <scope>NUCLEOTIDE SEQUENCE [LARGE SCALE GENOMIC DNA]</scope>
    <source>
        <strain evidence="2">C19</strain>
    </source>
</reference>
<gene>
    <name evidence="1" type="ORF">ABI_29660</name>
</gene>
<sequence>MDAVDLATVVMGWVKPGEAAIVLSAHTNASAVREVRVMCPTSNKLAFDQKDFR</sequence>
<dbReference type="Proteomes" id="UP000006512">
    <property type="component" value="Unassembled WGS sequence"/>
</dbReference>
<proteinExistence type="predicted"/>
<evidence type="ECO:0000313" key="2">
    <source>
        <dbReference type="Proteomes" id="UP000006512"/>
    </source>
</evidence>